<dbReference type="RefSeq" id="WP_046281025.1">
    <property type="nucleotide sequence ID" value="NZ_LATL02000128.1"/>
</dbReference>
<dbReference type="PATRIC" id="fig|1637645.4.peg.2624"/>
<evidence type="ECO:0000313" key="3">
    <source>
        <dbReference type="Proteomes" id="UP000033607"/>
    </source>
</evidence>
<dbReference type="InterPro" id="IPR011055">
    <property type="entry name" value="Dup_hybrid_motif"/>
</dbReference>
<accession>A0A0F5YA54</accession>
<dbReference type="SUPFAM" id="SSF51261">
    <property type="entry name" value="Duplicated hybrid motif"/>
    <property type="match status" value="1"/>
</dbReference>
<gene>
    <name evidence="2" type="ORF">WN50_23475</name>
</gene>
<dbReference type="InterPro" id="IPR050570">
    <property type="entry name" value="Cell_wall_metabolism_enzyme"/>
</dbReference>
<protein>
    <submittedName>
        <fullName evidence="2">Peptidase M23</fullName>
    </submittedName>
</protein>
<dbReference type="EMBL" id="LATL02000128">
    <property type="protein sequence ID" value="KKD35769.1"/>
    <property type="molecule type" value="Genomic_DNA"/>
</dbReference>
<sequence>MGQSTPKPSQKWIRPKRMLLLAGLISLSLAPFGWQKLVSAREYGTNQVATGLDWSGASFPVENFQEYTSGFGYRSSGFHYGLDLAAPMGSYIRNWWTGTVVEVWEDGRCGTGIAIDSGQWTHIYCHVQGRVEKNAQGRYFIDNDGGIQLWEGQVVPAGTRIARVGMTGRTTGPHLHWGLKYGGRWVDPGQVLLAMYNQQSQRVSSQPRW</sequence>
<reference evidence="2 3" key="1">
    <citation type="submission" date="2015-06" db="EMBL/GenBank/DDBJ databases">
        <title>Draft genome assembly of filamentous brackish cyanobacterium Limnoraphis robusta strain CS-951.</title>
        <authorList>
            <person name="Willis A."/>
            <person name="Parks M."/>
            <person name="Burford M.A."/>
        </authorList>
    </citation>
    <scope>NUCLEOTIDE SEQUENCE [LARGE SCALE GENOMIC DNA]</scope>
    <source>
        <strain evidence="2 3">CS-951</strain>
    </source>
</reference>
<dbReference type="CDD" id="cd12797">
    <property type="entry name" value="M23_peptidase"/>
    <property type="match status" value="1"/>
</dbReference>
<dbReference type="OrthoDB" id="507840at2"/>
<dbReference type="Proteomes" id="UP000033607">
    <property type="component" value="Unassembled WGS sequence"/>
</dbReference>
<dbReference type="GO" id="GO:0004222">
    <property type="term" value="F:metalloendopeptidase activity"/>
    <property type="evidence" value="ECO:0007669"/>
    <property type="project" value="TreeGrafter"/>
</dbReference>
<evidence type="ECO:0000313" key="2">
    <source>
        <dbReference type="EMBL" id="KKD35769.1"/>
    </source>
</evidence>
<name>A0A0F5YA54_9CYAN</name>
<dbReference type="PANTHER" id="PTHR21666">
    <property type="entry name" value="PEPTIDASE-RELATED"/>
    <property type="match status" value="1"/>
</dbReference>
<dbReference type="PANTHER" id="PTHR21666:SF293">
    <property type="entry name" value="SLL1488 PROTEIN"/>
    <property type="match status" value="1"/>
</dbReference>
<proteinExistence type="predicted"/>
<comment type="caution">
    <text evidence="2">The sequence shown here is derived from an EMBL/GenBank/DDBJ whole genome shotgun (WGS) entry which is preliminary data.</text>
</comment>
<organism evidence="2 3">
    <name type="scientific">Limnoraphis robusta CS-951</name>
    <dbReference type="NCBI Taxonomy" id="1637645"/>
    <lineage>
        <taxon>Bacteria</taxon>
        <taxon>Bacillati</taxon>
        <taxon>Cyanobacteriota</taxon>
        <taxon>Cyanophyceae</taxon>
        <taxon>Oscillatoriophycideae</taxon>
        <taxon>Oscillatoriales</taxon>
        <taxon>Sirenicapillariaceae</taxon>
        <taxon>Limnoraphis</taxon>
    </lineage>
</organism>
<dbReference type="AlphaFoldDB" id="A0A0F5YA54"/>
<dbReference type="Pfam" id="PF01551">
    <property type="entry name" value="Peptidase_M23"/>
    <property type="match status" value="1"/>
</dbReference>
<evidence type="ECO:0000259" key="1">
    <source>
        <dbReference type="Pfam" id="PF01551"/>
    </source>
</evidence>
<dbReference type="InterPro" id="IPR016047">
    <property type="entry name" value="M23ase_b-sheet_dom"/>
</dbReference>
<feature type="domain" description="M23ase beta-sheet core" evidence="1">
    <location>
        <begin position="78"/>
        <end position="188"/>
    </location>
</feature>
<dbReference type="Gene3D" id="2.70.70.10">
    <property type="entry name" value="Glucose Permease (Domain IIA)"/>
    <property type="match status" value="1"/>
</dbReference>